<gene>
    <name evidence="2" type="ORF">SAMN05216378_1467</name>
</gene>
<feature type="transmembrane region" description="Helical" evidence="1">
    <location>
        <begin position="98"/>
        <end position="121"/>
    </location>
</feature>
<feature type="transmembrane region" description="Helical" evidence="1">
    <location>
        <begin position="63"/>
        <end position="92"/>
    </location>
</feature>
<dbReference type="AlphaFoldDB" id="A0A1I1VA22"/>
<keyword evidence="3" id="KW-1185">Reference proteome</keyword>
<dbReference type="Proteomes" id="UP000198855">
    <property type="component" value="Unassembled WGS sequence"/>
</dbReference>
<dbReference type="InterPro" id="IPR009577">
    <property type="entry name" value="Sm_multidrug_ex"/>
</dbReference>
<accession>A0A1I1VA22</accession>
<keyword evidence="1" id="KW-0472">Membrane</keyword>
<keyword evidence="1" id="KW-1133">Transmembrane helix</keyword>
<proteinExistence type="predicted"/>
<name>A0A1I1VA22_9BACL</name>
<evidence type="ECO:0000313" key="3">
    <source>
        <dbReference type="Proteomes" id="UP000198855"/>
    </source>
</evidence>
<dbReference type="EMBL" id="FOMT01000001">
    <property type="protein sequence ID" value="SFD79739.1"/>
    <property type="molecule type" value="Genomic_DNA"/>
</dbReference>
<dbReference type="Pfam" id="PF06695">
    <property type="entry name" value="Sm_multidrug_ex"/>
    <property type="match status" value="1"/>
</dbReference>
<evidence type="ECO:0000313" key="2">
    <source>
        <dbReference type="EMBL" id="SFD79739.1"/>
    </source>
</evidence>
<evidence type="ECO:0000256" key="1">
    <source>
        <dbReference type="SAM" id="Phobius"/>
    </source>
</evidence>
<feature type="transmembrane region" description="Helical" evidence="1">
    <location>
        <begin position="12"/>
        <end position="33"/>
    </location>
</feature>
<sequence>MLAIALGLNPVWSTILAFTGNWLTVLLMIFLFHRWQEWRNKKRMYDERQLQESKKSRRAHKVFVKYGLPGLAVIGPLLVGTEVAVVFAMIFNAPRKNVLIWMTVSLVFWTVLFAAATYYGFGLF</sequence>
<keyword evidence="1" id="KW-0812">Transmembrane</keyword>
<organism evidence="2 3">
    <name type="scientific">Paenibacillus catalpae</name>
    <dbReference type="NCBI Taxonomy" id="1045775"/>
    <lineage>
        <taxon>Bacteria</taxon>
        <taxon>Bacillati</taxon>
        <taxon>Bacillota</taxon>
        <taxon>Bacilli</taxon>
        <taxon>Bacillales</taxon>
        <taxon>Paenibacillaceae</taxon>
        <taxon>Paenibacillus</taxon>
    </lineage>
</organism>
<dbReference type="STRING" id="1045775.SAMN05216378_1467"/>
<protein>
    <submittedName>
        <fullName evidence="2">Putative small multi-drug export protein</fullName>
    </submittedName>
</protein>
<reference evidence="3" key="1">
    <citation type="submission" date="2016-10" db="EMBL/GenBank/DDBJ databases">
        <authorList>
            <person name="Varghese N."/>
            <person name="Submissions S."/>
        </authorList>
    </citation>
    <scope>NUCLEOTIDE SEQUENCE [LARGE SCALE GENOMIC DNA]</scope>
    <source>
        <strain evidence="3">CGMCC 1.10784</strain>
    </source>
</reference>